<organism evidence="1 2">
    <name type="scientific">Marasmius crinis-equi</name>
    <dbReference type="NCBI Taxonomy" id="585013"/>
    <lineage>
        <taxon>Eukaryota</taxon>
        <taxon>Fungi</taxon>
        <taxon>Dikarya</taxon>
        <taxon>Basidiomycota</taxon>
        <taxon>Agaricomycotina</taxon>
        <taxon>Agaricomycetes</taxon>
        <taxon>Agaricomycetidae</taxon>
        <taxon>Agaricales</taxon>
        <taxon>Marasmiineae</taxon>
        <taxon>Marasmiaceae</taxon>
        <taxon>Marasmius</taxon>
    </lineage>
</organism>
<name>A0ABR3FJI5_9AGAR</name>
<dbReference type="EMBL" id="JBAHYK010000302">
    <property type="protein sequence ID" value="KAL0575463.1"/>
    <property type="molecule type" value="Genomic_DNA"/>
</dbReference>
<keyword evidence="2" id="KW-1185">Reference proteome</keyword>
<protein>
    <submittedName>
        <fullName evidence="1">Uncharacterized protein</fullName>
    </submittedName>
</protein>
<reference evidence="1 2" key="1">
    <citation type="submission" date="2024-02" db="EMBL/GenBank/DDBJ databases">
        <title>A draft genome for the cacao thread blight pathogen Marasmius crinis-equi.</title>
        <authorList>
            <person name="Cohen S.P."/>
            <person name="Baruah I.K."/>
            <person name="Amoako-Attah I."/>
            <person name="Bukari Y."/>
            <person name="Meinhardt L.W."/>
            <person name="Bailey B.A."/>
        </authorList>
    </citation>
    <scope>NUCLEOTIDE SEQUENCE [LARGE SCALE GENOMIC DNA]</scope>
    <source>
        <strain evidence="1 2">GH-76</strain>
    </source>
</reference>
<evidence type="ECO:0000313" key="2">
    <source>
        <dbReference type="Proteomes" id="UP001465976"/>
    </source>
</evidence>
<proteinExistence type="predicted"/>
<evidence type="ECO:0000313" key="1">
    <source>
        <dbReference type="EMBL" id="KAL0575463.1"/>
    </source>
</evidence>
<sequence length="78" mass="8922">METKQSRLISNYALLQGSLEALDTLDAVTWPKLEERDTYQKSTEQRRTPGDSQMEEGILWCMGVLELLQLTSDDEAED</sequence>
<dbReference type="Proteomes" id="UP001465976">
    <property type="component" value="Unassembled WGS sequence"/>
</dbReference>
<comment type="caution">
    <text evidence="1">The sequence shown here is derived from an EMBL/GenBank/DDBJ whole genome shotgun (WGS) entry which is preliminary data.</text>
</comment>
<accession>A0ABR3FJI5</accession>
<gene>
    <name evidence="1" type="ORF">V5O48_006515</name>
</gene>